<keyword evidence="2" id="KW-1185">Reference proteome</keyword>
<name>A0ABR8C5Z2_9CYAN</name>
<protein>
    <submittedName>
        <fullName evidence="1">Uncharacterized protein</fullName>
    </submittedName>
</protein>
<organism evidence="1 2">
    <name type="scientific">Phormidium tenue FACHB-1050</name>
    <dbReference type="NCBI Taxonomy" id="2692857"/>
    <lineage>
        <taxon>Bacteria</taxon>
        <taxon>Bacillati</taxon>
        <taxon>Cyanobacteriota</taxon>
        <taxon>Cyanophyceae</taxon>
        <taxon>Oscillatoriophycideae</taxon>
        <taxon>Oscillatoriales</taxon>
        <taxon>Oscillatoriaceae</taxon>
        <taxon>Phormidium</taxon>
    </lineage>
</organism>
<comment type="caution">
    <text evidence="1">The sequence shown here is derived from an EMBL/GenBank/DDBJ whole genome shotgun (WGS) entry which is preliminary data.</text>
</comment>
<reference evidence="1 2" key="1">
    <citation type="journal article" date="2020" name="ISME J.">
        <title>Comparative genomics reveals insights into cyanobacterial evolution and habitat adaptation.</title>
        <authorList>
            <person name="Chen M.Y."/>
            <person name="Teng W.K."/>
            <person name="Zhao L."/>
            <person name="Hu C.X."/>
            <person name="Zhou Y.K."/>
            <person name="Han B.P."/>
            <person name="Song L.R."/>
            <person name="Shu W.S."/>
        </authorList>
    </citation>
    <scope>NUCLEOTIDE SEQUENCE [LARGE SCALE GENOMIC DNA]</scope>
    <source>
        <strain evidence="1 2">FACHB-1050</strain>
    </source>
</reference>
<evidence type="ECO:0000313" key="2">
    <source>
        <dbReference type="Proteomes" id="UP000618445"/>
    </source>
</evidence>
<gene>
    <name evidence="1" type="ORF">H6G05_04310</name>
</gene>
<evidence type="ECO:0000313" key="1">
    <source>
        <dbReference type="EMBL" id="MBD2316074.1"/>
    </source>
</evidence>
<dbReference type="EMBL" id="JACJQY010000004">
    <property type="protein sequence ID" value="MBD2316074.1"/>
    <property type="molecule type" value="Genomic_DNA"/>
</dbReference>
<proteinExistence type="predicted"/>
<accession>A0ABR8C5Z2</accession>
<sequence length="46" mass="5103">MLCPYEMMANCYDPKVACQKFSDNGVVMVKRLVTGNGSWKGALCRS</sequence>
<dbReference type="RefSeq" id="WP_190576616.1">
    <property type="nucleotide sequence ID" value="NZ_CAWPQU010000034.1"/>
</dbReference>
<dbReference type="Proteomes" id="UP000618445">
    <property type="component" value="Unassembled WGS sequence"/>
</dbReference>